<dbReference type="InterPro" id="IPR011042">
    <property type="entry name" value="6-blade_b-propeller_TolB-like"/>
</dbReference>
<keyword evidence="1" id="KW-0732">Signal</keyword>
<evidence type="ECO:0000313" key="3">
    <source>
        <dbReference type="EMBL" id="ROQ21589.1"/>
    </source>
</evidence>
<sequence>MTLGAITRSTLLPILALGLAACGGGVGDPVGSGDDSGGGQTPDPVVVDFPIVYVLRSVPRDEDSDEILADVLTEPAQFNPGARLYFQDRATATAGRRELTAGLFDGEALYDVKDIAVHPDGDRFLFALRAPEIEDADDDEQPTWNIWEYDLHTESLRRVISSDLSAEAGQDVSPQYLPDDRILFSSTRQSRSRAVLLDDGKPQFAAQTENDNQDALVLHVMDSDGRNIDQISYNQSHDLQPLIDVEGRVLFTRWDGFAQNRLSFYQLNPDGTGLAPRYGYHSLAGSEAPALFSTQLTLDGQLLAIAKPQDELLGGDLVRVDVANHVENDQTLDGVAGGPAQTSLADRPIPLNGDISRAGLYHAAYPMQDGSERLLVSWSPCRVSVPDPEQEDGVRIRPCTEEWLNTEGNEPAPPLFGLWVFDPEGPTQQPVVLPEEDQMVTDPIALEPRPRPGFQEPLVGESNWVSEGVGVLHIQSVYDLDGEASVDIDALMDPAQTTADERPARFLRLLKAVSSPDNDTLNDQDDEVFGNRFNQNRGLLEILGYVPIEPDGSVMTKVPADIAFSFDIVDAEGTRIMPPHRNWLQLRPGEQRHCQGCHSADSEVPHGHPERGPLPAYTGADTEGLPFPNTRRTDRFDTPVFPELEQTMAEFDAAIAFTCSNPDDPATCSPRGPRKPDVNIRYTDIWTDPAVREPDPDHQRLYSALAADDYREYVNGENPDEGLTVSATYPPTSEGCQTQWTALCRVVINYENHIQNLWERQRLLTEENDEGQATLVLNEFDEPVDHTCVGCHTRFDADDAPRVPAGQLELTRNAAGNGQMTSYLELLNGDDEVTLVDGAVIDLLVETGEFETDEEGELVLDDDGNPIPILTTVPVQPPLSRGGAAASAAFFARFEQTNDLTAPDAVDHRGMLNPDELRLLREWLDTGARYYNNPFDRARQDDE</sequence>
<protein>
    <recommendedName>
        <fullName evidence="2">Hydrazine synthase alpha subunit middle domain-containing protein</fullName>
    </recommendedName>
</protein>
<accession>A0A3N1P0M6</accession>
<keyword evidence="4" id="KW-1185">Reference proteome</keyword>
<name>A0A3N1P0M6_9GAMM</name>
<dbReference type="Gene3D" id="2.120.10.30">
    <property type="entry name" value="TolB, C-terminal domain"/>
    <property type="match status" value="1"/>
</dbReference>
<evidence type="ECO:0000259" key="2">
    <source>
        <dbReference type="Pfam" id="PF18582"/>
    </source>
</evidence>
<comment type="caution">
    <text evidence="3">The sequence shown here is derived from an EMBL/GenBank/DDBJ whole genome shotgun (WGS) entry which is preliminary data.</text>
</comment>
<organism evidence="3 4">
    <name type="scientific">Marinimicrobium koreense</name>
    <dbReference type="NCBI Taxonomy" id="306545"/>
    <lineage>
        <taxon>Bacteria</taxon>
        <taxon>Pseudomonadati</taxon>
        <taxon>Pseudomonadota</taxon>
        <taxon>Gammaproteobacteria</taxon>
        <taxon>Cellvibrionales</taxon>
        <taxon>Cellvibrionaceae</taxon>
        <taxon>Marinimicrobium</taxon>
    </lineage>
</organism>
<dbReference type="InterPro" id="IPR040698">
    <property type="entry name" value="HZS_alpha_mid"/>
</dbReference>
<dbReference type="Pfam" id="PF18582">
    <property type="entry name" value="HZS_alpha"/>
    <property type="match status" value="1"/>
</dbReference>
<dbReference type="EMBL" id="RJUK01000001">
    <property type="protein sequence ID" value="ROQ21589.1"/>
    <property type="molecule type" value="Genomic_DNA"/>
</dbReference>
<feature type="domain" description="Hydrazine synthase alpha subunit middle" evidence="2">
    <location>
        <begin position="539"/>
        <end position="598"/>
    </location>
</feature>
<dbReference type="SUPFAM" id="SSF82171">
    <property type="entry name" value="DPP6 N-terminal domain-like"/>
    <property type="match status" value="1"/>
</dbReference>
<feature type="signal peptide" evidence="1">
    <location>
        <begin position="1"/>
        <end position="20"/>
    </location>
</feature>
<evidence type="ECO:0000256" key="1">
    <source>
        <dbReference type="SAM" id="SignalP"/>
    </source>
</evidence>
<gene>
    <name evidence="3" type="ORF">EDC38_2215</name>
</gene>
<feature type="chain" id="PRO_5018108308" description="Hydrazine synthase alpha subunit middle domain-containing protein" evidence="1">
    <location>
        <begin position="21"/>
        <end position="943"/>
    </location>
</feature>
<dbReference type="AlphaFoldDB" id="A0A3N1P0M6"/>
<evidence type="ECO:0000313" key="4">
    <source>
        <dbReference type="Proteomes" id="UP000273643"/>
    </source>
</evidence>
<proteinExistence type="predicted"/>
<dbReference type="Proteomes" id="UP000273643">
    <property type="component" value="Unassembled WGS sequence"/>
</dbReference>
<dbReference type="RefSeq" id="WP_123638557.1">
    <property type="nucleotide sequence ID" value="NZ_RJUK01000001.1"/>
</dbReference>
<dbReference type="OrthoDB" id="221261at2"/>
<reference evidence="3 4" key="1">
    <citation type="submission" date="2018-11" db="EMBL/GenBank/DDBJ databases">
        <title>Genomic Encyclopedia of Type Strains, Phase IV (KMG-IV): sequencing the most valuable type-strain genomes for metagenomic binning, comparative biology and taxonomic classification.</title>
        <authorList>
            <person name="Goeker M."/>
        </authorList>
    </citation>
    <scope>NUCLEOTIDE SEQUENCE [LARGE SCALE GENOMIC DNA]</scope>
    <source>
        <strain evidence="3 4">DSM 16974</strain>
    </source>
</reference>